<organism evidence="4 5">
    <name type="scientific">Umbelopsis vinacea</name>
    <dbReference type="NCBI Taxonomy" id="44442"/>
    <lineage>
        <taxon>Eukaryota</taxon>
        <taxon>Fungi</taxon>
        <taxon>Fungi incertae sedis</taxon>
        <taxon>Mucoromycota</taxon>
        <taxon>Mucoromycotina</taxon>
        <taxon>Umbelopsidomycetes</taxon>
        <taxon>Umbelopsidales</taxon>
        <taxon>Umbelopsidaceae</taxon>
        <taxon>Umbelopsis</taxon>
    </lineage>
</organism>
<evidence type="ECO:0000259" key="3">
    <source>
        <dbReference type="Pfam" id="PF05368"/>
    </source>
</evidence>
<dbReference type="Proteomes" id="UP000612746">
    <property type="component" value="Unassembled WGS sequence"/>
</dbReference>
<dbReference type="InterPro" id="IPR008030">
    <property type="entry name" value="NmrA-like"/>
</dbReference>
<dbReference type="InterPro" id="IPR036291">
    <property type="entry name" value="NAD(P)-bd_dom_sf"/>
</dbReference>
<comment type="similarity">
    <text evidence="1">Belongs to the NmrA-type oxidoreductase family.</text>
</comment>
<dbReference type="InterPro" id="IPR051164">
    <property type="entry name" value="NmrA-like_oxidored"/>
</dbReference>
<name>A0A8H7PGA6_9FUNG</name>
<dbReference type="PANTHER" id="PTHR42748">
    <property type="entry name" value="NITROGEN METABOLITE REPRESSION PROTEIN NMRA FAMILY MEMBER"/>
    <property type="match status" value="1"/>
</dbReference>
<reference evidence="4" key="1">
    <citation type="submission" date="2020-12" db="EMBL/GenBank/DDBJ databases">
        <title>Metabolic potential, ecology and presence of endohyphal bacteria is reflected in genomic diversity of Mucoromycotina.</title>
        <authorList>
            <person name="Muszewska A."/>
            <person name="Okrasinska A."/>
            <person name="Steczkiewicz K."/>
            <person name="Drgas O."/>
            <person name="Orlowska M."/>
            <person name="Perlinska-Lenart U."/>
            <person name="Aleksandrzak-Piekarczyk T."/>
            <person name="Szatraj K."/>
            <person name="Zielenkiewicz U."/>
            <person name="Pilsyk S."/>
            <person name="Malc E."/>
            <person name="Mieczkowski P."/>
            <person name="Kruszewska J.S."/>
            <person name="Biernat P."/>
            <person name="Pawlowska J."/>
        </authorList>
    </citation>
    <scope>NUCLEOTIDE SEQUENCE</scope>
    <source>
        <strain evidence="4">WA0000051536</strain>
    </source>
</reference>
<sequence>MSKVYIIGATGGIGASVVKELLEKNVQVTALVRDPSKAEQLFGQSANLTLVKGDYEDLDGYKSTIAGHDRLFLLVHSFGRMPEIKINLATIAYAAGVKQVVHVSSVSVCGPWRASFIATEHYDSEIGILSIPNRGKYVTLRPNQFFSNHFFSDDKTIRAKNEIYGSADPDQGLHWVSPNDIAKVAVTVMTEPIEKHDDCVYDLTTVKYSGNERAAIISKVLGKEVKYVQIPVEQRYKIFTDVVHMPHSVAIGLVSAEDFVSPVNKALPILLGRPVEGLDAWFEANKEKFL</sequence>
<dbReference type="SUPFAM" id="SSF51735">
    <property type="entry name" value="NAD(P)-binding Rossmann-fold domains"/>
    <property type="match status" value="1"/>
</dbReference>
<dbReference type="Gene3D" id="3.90.25.10">
    <property type="entry name" value="UDP-galactose 4-epimerase, domain 1"/>
    <property type="match status" value="1"/>
</dbReference>
<proteinExistence type="inferred from homology"/>
<evidence type="ECO:0000313" key="4">
    <source>
        <dbReference type="EMBL" id="KAG2173427.1"/>
    </source>
</evidence>
<dbReference type="EMBL" id="JAEPRA010000019">
    <property type="protein sequence ID" value="KAG2173427.1"/>
    <property type="molecule type" value="Genomic_DNA"/>
</dbReference>
<gene>
    <name evidence="4" type="ORF">INT44_008779</name>
</gene>
<dbReference type="Pfam" id="PF05368">
    <property type="entry name" value="NmrA"/>
    <property type="match status" value="1"/>
</dbReference>
<evidence type="ECO:0000313" key="5">
    <source>
        <dbReference type="Proteomes" id="UP000612746"/>
    </source>
</evidence>
<dbReference type="PANTHER" id="PTHR42748:SF7">
    <property type="entry name" value="NMRA LIKE REDOX SENSOR 1-RELATED"/>
    <property type="match status" value="1"/>
</dbReference>
<accession>A0A8H7PGA6</accession>
<dbReference type="AlphaFoldDB" id="A0A8H7PGA6"/>
<comment type="caution">
    <text evidence="4">The sequence shown here is derived from an EMBL/GenBank/DDBJ whole genome shotgun (WGS) entry which is preliminary data.</text>
</comment>
<dbReference type="OrthoDB" id="10254221at2759"/>
<protein>
    <recommendedName>
        <fullName evidence="3">NmrA-like domain-containing protein</fullName>
    </recommendedName>
</protein>
<feature type="domain" description="NmrA-like" evidence="3">
    <location>
        <begin position="2"/>
        <end position="268"/>
    </location>
</feature>
<keyword evidence="5" id="KW-1185">Reference proteome</keyword>
<dbReference type="Gene3D" id="3.40.50.720">
    <property type="entry name" value="NAD(P)-binding Rossmann-like Domain"/>
    <property type="match status" value="1"/>
</dbReference>
<keyword evidence="2" id="KW-0521">NADP</keyword>
<evidence type="ECO:0000256" key="1">
    <source>
        <dbReference type="ARBA" id="ARBA00006328"/>
    </source>
</evidence>
<evidence type="ECO:0000256" key="2">
    <source>
        <dbReference type="ARBA" id="ARBA00022857"/>
    </source>
</evidence>